<dbReference type="GO" id="GO:0030170">
    <property type="term" value="F:pyridoxal phosphate binding"/>
    <property type="evidence" value="ECO:0007669"/>
    <property type="project" value="InterPro"/>
</dbReference>
<comment type="cofactor">
    <cofactor evidence="1">
        <name>pyridoxal 5'-phosphate</name>
        <dbReference type="ChEBI" id="CHEBI:597326"/>
    </cofactor>
</comment>
<dbReference type="EMBL" id="CP049366">
    <property type="protein sequence ID" value="QMT85380.1"/>
    <property type="molecule type" value="Genomic_DNA"/>
</dbReference>
<gene>
    <name evidence="7" type="ORF">G6534_09390</name>
</gene>
<accession>A0A7L7L084</accession>
<organism evidence="7 8">
    <name type="scientific">Companilactobacillus pabuli</name>
    <dbReference type="NCBI Taxonomy" id="2714036"/>
    <lineage>
        <taxon>Bacteria</taxon>
        <taxon>Bacillati</taxon>
        <taxon>Bacillota</taxon>
        <taxon>Bacilli</taxon>
        <taxon>Lactobacillales</taxon>
        <taxon>Lactobacillaceae</taxon>
        <taxon>Companilactobacillus</taxon>
    </lineage>
</organism>
<dbReference type="KEGG" id="cpab:G6534_09390"/>
<dbReference type="InterPro" id="IPR004839">
    <property type="entry name" value="Aminotransferase_I/II_large"/>
</dbReference>
<keyword evidence="4 7" id="KW-0456">Lyase</keyword>
<feature type="domain" description="Aminotransferase class I/classII large" evidence="6">
    <location>
        <begin position="46"/>
        <end position="385"/>
    </location>
</feature>
<dbReference type="InterPro" id="IPR015424">
    <property type="entry name" value="PyrdxlP-dep_Trfase"/>
</dbReference>
<dbReference type="Proteomes" id="UP000514410">
    <property type="component" value="Chromosome"/>
</dbReference>
<evidence type="ECO:0000256" key="2">
    <source>
        <dbReference type="ARBA" id="ARBA00012224"/>
    </source>
</evidence>
<dbReference type="PANTHER" id="PTHR43525">
    <property type="entry name" value="PROTEIN MALY"/>
    <property type="match status" value="1"/>
</dbReference>
<protein>
    <recommendedName>
        <fullName evidence="2">cysteine-S-conjugate beta-lyase</fullName>
        <ecNumber evidence="2">4.4.1.13</ecNumber>
    </recommendedName>
</protein>
<evidence type="ECO:0000256" key="4">
    <source>
        <dbReference type="ARBA" id="ARBA00023239"/>
    </source>
</evidence>
<dbReference type="EC" id="4.4.1.13" evidence="2"/>
<dbReference type="InterPro" id="IPR027619">
    <property type="entry name" value="C-S_lyase_PatB-like"/>
</dbReference>
<dbReference type="GO" id="GO:0047804">
    <property type="term" value="F:cysteine-S-conjugate beta-lyase activity"/>
    <property type="evidence" value="ECO:0007669"/>
    <property type="project" value="UniProtKB-EC"/>
</dbReference>
<evidence type="ECO:0000259" key="6">
    <source>
        <dbReference type="Pfam" id="PF00155"/>
    </source>
</evidence>
<dbReference type="InterPro" id="IPR015421">
    <property type="entry name" value="PyrdxlP-dep_Trfase_major"/>
</dbReference>
<evidence type="ECO:0000256" key="3">
    <source>
        <dbReference type="ARBA" id="ARBA00022898"/>
    </source>
</evidence>
<evidence type="ECO:0000256" key="5">
    <source>
        <dbReference type="ARBA" id="ARBA00037974"/>
    </source>
</evidence>
<name>A0A7L7L084_9LACO</name>
<evidence type="ECO:0000256" key="1">
    <source>
        <dbReference type="ARBA" id="ARBA00001933"/>
    </source>
</evidence>
<dbReference type="PANTHER" id="PTHR43525:SF1">
    <property type="entry name" value="PROTEIN MALY"/>
    <property type="match status" value="1"/>
</dbReference>
<dbReference type="InterPro" id="IPR051798">
    <property type="entry name" value="Class-II_PLP-Dep_Aminotrans"/>
</dbReference>
<dbReference type="InterPro" id="IPR015422">
    <property type="entry name" value="PyrdxlP-dep_Trfase_small"/>
</dbReference>
<dbReference type="SUPFAM" id="SSF53383">
    <property type="entry name" value="PLP-dependent transferases"/>
    <property type="match status" value="1"/>
</dbReference>
<reference evidence="7 8" key="1">
    <citation type="submission" date="2020-02" db="EMBL/GenBank/DDBJ databases">
        <title>Complete Genome Sequence of Lactobacillus sp. NFFJ11 Isolated from animal feed.</title>
        <authorList>
            <person name="Jung J.Y."/>
        </authorList>
    </citation>
    <scope>NUCLEOTIDE SEQUENCE [LARGE SCALE GENOMIC DNA]</scope>
    <source>
        <strain evidence="7 8">NFFJ11</strain>
    </source>
</reference>
<evidence type="ECO:0000313" key="8">
    <source>
        <dbReference type="Proteomes" id="UP000514410"/>
    </source>
</evidence>
<dbReference type="Gene3D" id="3.90.1150.10">
    <property type="entry name" value="Aspartate Aminotransferase, domain 1"/>
    <property type="match status" value="1"/>
</dbReference>
<dbReference type="Pfam" id="PF00155">
    <property type="entry name" value="Aminotran_1_2"/>
    <property type="match status" value="1"/>
</dbReference>
<dbReference type="Gene3D" id="3.40.640.10">
    <property type="entry name" value="Type I PLP-dependent aspartate aminotransferase-like (Major domain)"/>
    <property type="match status" value="1"/>
</dbReference>
<evidence type="ECO:0000313" key="7">
    <source>
        <dbReference type="EMBL" id="QMT85380.1"/>
    </source>
</evidence>
<proteinExistence type="inferred from homology"/>
<dbReference type="AlphaFoldDB" id="A0A7L7L084"/>
<dbReference type="NCBIfam" id="TIGR04350">
    <property type="entry name" value="C_S_lyase_PatB"/>
    <property type="match status" value="1"/>
</dbReference>
<dbReference type="CDD" id="cd00609">
    <property type="entry name" value="AAT_like"/>
    <property type="match status" value="1"/>
</dbReference>
<sequence length="399" mass="46056">MLKYDFDTIADRTIDNARKWDKNIVNSKFPGISEDFIPLWIADMDFKAAPEIRNALENMSENGAYGYTYSTDKWYQSVIDWQEKKHGNKVQKEWITLGYGTVPNMHCLVQTLTQPDDSIIMNTPVYGPFAYAAEHNDRKVITVPLIIKDDNYYLDFEKLEQKMKTKKPKIMMFCSPHNPSGRIWSYDELLKIAQLCLDNNVVMVSDEVHSEHIMEGKFVSALQLPEKYLQNLVMFTSPNKAFNLGGLKLSYSIIPNKNLREALRKQYQRNSVTSPNVPGQIAMITAYNDCGEWLVQCESYIKENLELFEARLKRDFPEWKMMKMESSYLPWVDVSESGFDMHTIAKNMALNAGVVIGIGDDYVANADDFLRFNLGTSKAIIKESMDRMAKEWARMKLTK</sequence>
<comment type="similarity">
    <text evidence="5">Belongs to the class-II pyridoxal-phosphate-dependent aminotransferase family. MalY/PatB cystathionine beta-lyase subfamily.</text>
</comment>
<keyword evidence="3" id="KW-0663">Pyridoxal phosphate</keyword>
<keyword evidence="8" id="KW-1185">Reference proteome</keyword>